<dbReference type="Proteomes" id="UP000018958">
    <property type="component" value="Unassembled WGS sequence"/>
</dbReference>
<feature type="non-terminal residue" evidence="1">
    <location>
        <position position="145"/>
    </location>
</feature>
<dbReference type="AlphaFoldDB" id="W2VQ84"/>
<evidence type="ECO:0000313" key="1">
    <source>
        <dbReference type="EMBL" id="ETP00346.1"/>
    </source>
</evidence>
<proteinExistence type="predicted"/>
<reference evidence="1 2" key="1">
    <citation type="submission" date="2013-11" db="EMBL/GenBank/DDBJ databases">
        <title>The Genome Sequence of Phytophthora parasitica CJ01A1.</title>
        <authorList>
            <consortium name="The Broad Institute Genomics Platform"/>
            <person name="Russ C."/>
            <person name="Tyler B."/>
            <person name="Panabieres F."/>
            <person name="Shan W."/>
            <person name="Tripathy S."/>
            <person name="Grunwald N."/>
            <person name="Machado M."/>
            <person name="Johnson C.S."/>
            <person name="Walker B."/>
            <person name="Young S.K."/>
            <person name="Zeng Q."/>
            <person name="Gargeya S."/>
            <person name="Fitzgerald M."/>
            <person name="Haas B."/>
            <person name="Abouelleil A."/>
            <person name="Allen A.W."/>
            <person name="Alvarado L."/>
            <person name="Arachchi H.M."/>
            <person name="Berlin A.M."/>
            <person name="Chapman S.B."/>
            <person name="Gainer-Dewar J."/>
            <person name="Goldberg J."/>
            <person name="Griggs A."/>
            <person name="Gujja S."/>
            <person name="Hansen M."/>
            <person name="Howarth C."/>
            <person name="Imamovic A."/>
            <person name="Ireland A."/>
            <person name="Larimer J."/>
            <person name="McCowan C."/>
            <person name="Murphy C."/>
            <person name="Pearson M."/>
            <person name="Poon T.W."/>
            <person name="Priest M."/>
            <person name="Roberts A."/>
            <person name="Saif S."/>
            <person name="Shea T."/>
            <person name="Sisk P."/>
            <person name="Sykes S."/>
            <person name="Wortman J."/>
            <person name="Nusbaum C."/>
            <person name="Birren B."/>
        </authorList>
    </citation>
    <scope>NUCLEOTIDE SEQUENCE [LARGE SCALE GENOMIC DNA]</scope>
    <source>
        <strain evidence="1 2">CJ01A1</strain>
    </source>
</reference>
<sequence>MVGSDGDHGVGTVKEEQVVAEVLEVEEVGMRGCENGDVCSLSVAQEPVLPEKPDVVVIEVAEEESKKEVVNEDEDASVNATFCEEAKGTVDAEEVTEAKAVEASNTVEVKSKVPVPRIKFPKSILKKSGGESARVAVSISYPTNE</sequence>
<comment type="caution">
    <text evidence="1">The sequence shown here is derived from an EMBL/GenBank/DDBJ whole genome shotgun (WGS) entry which is preliminary data.</text>
</comment>
<evidence type="ECO:0000313" key="2">
    <source>
        <dbReference type="Proteomes" id="UP000018958"/>
    </source>
</evidence>
<gene>
    <name evidence="1" type="ORF">F441_22235</name>
</gene>
<protein>
    <submittedName>
        <fullName evidence="1">Uncharacterized protein</fullName>
    </submittedName>
</protein>
<accession>W2VQ84</accession>
<dbReference type="EMBL" id="ANIX01004444">
    <property type="protein sequence ID" value="ETP00346.1"/>
    <property type="molecule type" value="Genomic_DNA"/>
</dbReference>
<organism evidence="1 2">
    <name type="scientific">Phytophthora nicotianae CJ01A1</name>
    <dbReference type="NCBI Taxonomy" id="1317063"/>
    <lineage>
        <taxon>Eukaryota</taxon>
        <taxon>Sar</taxon>
        <taxon>Stramenopiles</taxon>
        <taxon>Oomycota</taxon>
        <taxon>Peronosporomycetes</taxon>
        <taxon>Peronosporales</taxon>
        <taxon>Peronosporaceae</taxon>
        <taxon>Phytophthora</taxon>
    </lineage>
</organism>
<name>W2VQ84_PHYNI</name>